<dbReference type="EMBL" id="JABMCH010000071">
    <property type="protein sequence ID" value="NUU49046.1"/>
    <property type="molecule type" value="Genomic_DNA"/>
</dbReference>
<gene>
    <name evidence="2" type="ORF">HP438_18915</name>
</gene>
<dbReference type="RefSeq" id="WP_013039127.1">
    <property type="nucleotide sequence ID" value="NZ_CBCRYR010000006.1"/>
</dbReference>
<accession>A0A7Y6B7X3</accession>
<feature type="domain" description="Phasin" evidence="1">
    <location>
        <begin position="33"/>
        <end position="114"/>
    </location>
</feature>
<sequence length="124" mass="13302">MTANDSPPDSDVGARTLAAANLDRMHQVLDVAMKSGQSSLSAARANGVRASKLAVETTTKTIAYSQATAAASTEHLTRLMQVRDFKEAADLQAEFVRSRLAAFQDYLRDISKTAETALLDPTSE</sequence>
<dbReference type="Proteomes" id="UP000536441">
    <property type="component" value="Unassembled WGS sequence"/>
</dbReference>
<reference evidence="2 3" key="1">
    <citation type="submission" date="2020-05" db="EMBL/GenBank/DDBJ databases">
        <title>Genome Sequencing of Type Strains.</title>
        <authorList>
            <person name="Lemaire J.F."/>
            <person name="Inderbitzin P."/>
            <person name="Gregorio O.A."/>
            <person name="Collins S.B."/>
            <person name="Wespe N."/>
            <person name="Knight-Connoni V."/>
        </authorList>
    </citation>
    <scope>NUCLEOTIDE SEQUENCE [LARGE SCALE GENOMIC DNA]</scope>
    <source>
        <strain evidence="2 3">DSM 100049</strain>
    </source>
</reference>
<dbReference type="Pfam" id="PF09361">
    <property type="entry name" value="Phasin_2"/>
    <property type="match status" value="1"/>
</dbReference>
<evidence type="ECO:0000313" key="3">
    <source>
        <dbReference type="Proteomes" id="UP000536441"/>
    </source>
</evidence>
<evidence type="ECO:0000259" key="1">
    <source>
        <dbReference type="Pfam" id="PF09361"/>
    </source>
</evidence>
<name>A0A7Y6B7X3_9SPHN</name>
<proteinExistence type="predicted"/>
<keyword evidence="3" id="KW-1185">Reference proteome</keyword>
<dbReference type="GeneID" id="29272247"/>
<protein>
    <recommendedName>
        <fullName evidence="1">Phasin domain-containing protein</fullName>
    </recommendedName>
</protein>
<organism evidence="2 3">
    <name type="scientific">Sphingomonas zeae</name>
    <dbReference type="NCBI Taxonomy" id="1646122"/>
    <lineage>
        <taxon>Bacteria</taxon>
        <taxon>Pseudomonadati</taxon>
        <taxon>Pseudomonadota</taxon>
        <taxon>Alphaproteobacteria</taxon>
        <taxon>Sphingomonadales</taxon>
        <taxon>Sphingomonadaceae</taxon>
        <taxon>Sphingomonas</taxon>
    </lineage>
</organism>
<evidence type="ECO:0000313" key="2">
    <source>
        <dbReference type="EMBL" id="NUU49046.1"/>
    </source>
</evidence>
<comment type="caution">
    <text evidence="2">The sequence shown here is derived from an EMBL/GenBank/DDBJ whole genome shotgun (WGS) entry which is preliminary data.</text>
</comment>
<dbReference type="InterPro" id="IPR018968">
    <property type="entry name" value="Phasin"/>
</dbReference>
<dbReference type="AlphaFoldDB" id="A0A7Y6B7X3"/>